<evidence type="ECO:0000313" key="2">
    <source>
        <dbReference type="Proteomes" id="UP001163632"/>
    </source>
</evidence>
<geneLocation type="plasmid" evidence="1 2">
    <name>unnamed1</name>
</geneLocation>
<keyword evidence="1" id="KW-0614">Plasmid</keyword>
<organism evidence="1 2">
    <name type="scientific">Moraxella bovis</name>
    <dbReference type="NCBI Taxonomy" id="476"/>
    <lineage>
        <taxon>Bacteria</taxon>
        <taxon>Pseudomonadati</taxon>
        <taxon>Pseudomonadota</taxon>
        <taxon>Gammaproteobacteria</taxon>
        <taxon>Moraxellales</taxon>
        <taxon>Moraxellaceae</taxon>
        <taxon>Moraxella</taxon>
    </lineage>
</organism>
<dbReference type="RefSeq" id="WP_264697293.1">
    <property type="nucleotide sequence ID" value="NZ_CP087831.1"/>
</dbReference>
<dbReference type="Proteomes" id="UP001163632">
    <property type="component" value="Plasmid unnamed1"/>
</dbReference>
<gene>
    <name evidence="1" type="ORF">LP092_15325</name>
</gene>
<accession>A0ABY6MEM6</accession>
<sequence length="206" mass="23905">MMKIKVTSSKGKVGYFENDVFIFNGIANRRAGIHFDNQHCGDYFDYDVDNPFCILEWEYNSNDIVVVVIGHIEDIIIIPISNLIIIQGRDITIIKDGRGHHITRDDGKRWVIPVINPDGSIHHKIKHPKYIYNRSSVPSDTFLPKNKLQELLAVNKVSVENFGYISFDKNKNSLIIGLDFHYDWYQERLYNTETQEWGEIVSAGRY</sequence>
<name>A0ABY6MEM6_MORBO</name>
<protein>
    <submittedName>
        <fullName evidence="1">Uncharacterized protein</fullName>
    </submittedName>
</protein>
<keyword evidence="2" id="KW-1185">Reference proteome</keyword>
<proteinExistence type="predicted"/>
<dbReference type="EMBL" id="CP087831">
    <property type="protein sequence ID" value="UZA04739.1"/>
    <property type="molecule type" value="Genomic_DNA"/>
</dbReference>
<reference evidence="1" key="1">
    <citation type="journal article" date="2022" name="BMC Microbiol.">
        <title>Whole genome sequencing of Moraxella bovis strains from North America reveals two genotypes with different genetic determinants.</title>
        <authorList>
            <person name="Wynn E.L."/>
            <person name="Hille M.M."/>
            <person name="Loy J.D."/>
            <person name="Schuller G."/>
            <person name="Kuhn K.L."/>
            <person name="Dickey A.M."/>
            <person name="Bono J.L."/>
            <person name="Clawson M.L."/>
        </authorList>
    </citation>
    <scope>NUCLEOTIDE SEQUENCE</scope>
    <source>
        <strain evidence="1">SAM102599</strain>
    </source>
</reference>
<evidence type="ECO:0000313" key="1">
    <source>
        <dbReference type="EMBL" id="UZA04739.1"/>
    </source>
</evidence>